<dbReference type="EMBL" id="JBEPME010000001">
    <property type="protein sequence ID" value="MET3656299.1"/>
    <property type="molecule type" value="Genomic_DNA"/>
</dbReference>
<dbReference type="Proteomes" id="UP001549104">
    <property type="component" value="Unassembled WGS sequence"/>
</dbReference>
<name>A0ABV2K8A3_SPOPS</name>
<keyword evidence="1" id="KW-1133">Transmembrane helix</keyword>
<comment type="caution">
    <text evidence="2">The sequence shown here is derived from an EMBL/GenBank/DDBJ whole genome shotgun (WGS) entry which is preliminary data.</text>
</comment>
<keyword evidence="1" id="KW-0812">Transmembrane</keyword>
<sequence length="36" mass="4043">MLHDILIFVAPCTIIFTAIVCAFWTSPKDGFVSKEK</sequence>
<dbReference type="InterPro" id="IPR054381">
    <property type="entry name" value="CydS"/>
</dbReference>
<keyword evidence="1" id="KW-0472">Membrane</keyword>
<proteinExistence type="predicted"/>
<evidence type="ECO:0000313" key="3">
    <source>
        <dbReference type="Proteomes" id="UP001549104"/>
    </source>
</evidence>
<gene>
    <name evidence="2" type="ORF">ABIC55_001383</name>
</gene>
<evidence type="ECO:0000256" key="1">
    <source>
        <dbReference type="SAM" id="Phobius"/>
    </source>
</evidence>
<protein>
    <submittedName>
        <fullName evidence="2">NhaP-type Na+/H+ or K+/H+ antiporter</fullName>
    </submittedName>
</protein>
<accession>A0ABV2K8A3</accession>
<feature type="transmembrane region" description="Helical" evidence="1">
    <location>
        <begin position="6"/>
        <end position="26"/>
    </location>
</feature>
<organism evidence="2 3">
    <name type="scientific">Sporosarcina psychrophila</name>
    <name type="common">Bacillus psychrophilus</name>
    <dbReference type="NCBI Taxonomy" id="1476"/>
    <lineage>
        <taxon>Bacteria</taxon>
        <taxon>Bacillati</taxon>
        <taxon>Bacillota</taxon>
        <taxon>Bacilli</taxon>
        <taxon>Bacillales</taxon>
        <taxon>Caryophanaceae</taxon>
        <taxon>Sporosarcina</taxon>
    </lineage>
</organism>
<evidence type="ECO:0000313" key="2">
    <source>
        <dbReference type="EMBL" id="MET3656299.1"/>
    </source>
</evidence>
<reference evidence="2 3" key="1">
    <citation type="submission" date="2024-06" db="EMBL/GenBank/DDBJ databases">
        <title>Sorghum-associated microbial communities from plants grown in Nebraska, USA.</title>
        <authorList>
            <person name="Schachtman D."/>
        </authorList>
    </citation>
    <scope>NUCLEOTIDE SEQUENCE [LARGE SCALE GENOMIC DNA]</scope>
    <source>
        <strain evidence="2 3">1288</strain>
    </source>
</reference>
<keyword evidence="3" id="KW-1185">Reference proteome</keyword>
<dbReference type="Pfam" id="PF22282">
    <property type="entry name" value="CydS"/>
    <property type="match status" value="1"/>
</dbReference>